<dbReference type="Proteomes" id="UP001596380">
    <property type="component" value="Unassembled WGS sequence"/>
</dbReference>
<name>A0ABW2CS87_9ACTN</name>
<comment type="caution">
    <text evidence="2">The sequence shown here is derived from an EMBL/GenBank/DDBJ whole genome shotgun (WGS) entry which is preliminary data.</text>
</comment>
<dbReference type="InterPro" id="IPR002734">
    <property type="entry name" value="RibDG_C"/>
</dbReference>
<accession>A0ABW2CS87</accession>
<dbReference type="InterPro" id="IPR024072">
    <property type="entry name" value="DHFR-like_dom_sf"/>
</dbReference>
<organism evidence="2 3">
    <name type="scientific">Actinomadura yumaensis</name>
    <dbReference type="NCBI Taxonomy" id="111807"/>
    <lineage>
        <taxon>Bacteria</taxon>
        <taxon>Bacillati</taxon>
        <taxon>Actinomycetota</taxon>
        <taxon>Actinomycetes</taxon>
        <taxon>Streptosporangiales</taxon>
        <taxon>Thermomonosporaceae</taxon>
        <taxon>Actinomadura</taxon>
    </lineage>
</organism>
<sequence>MTFIASVFIGVSLDGFIARRDGDIEWLTSRGEKAGEYGYDAFIAGIDTIVMGRATYETGLTFGAWPHEGKRVEVLSRTLETGDPRVTVHRDLDALIDHLDATARHVYVDGGQVIRSFLRAGRVDDLTISTVPVLIGSGLPLFGELERDVDLEHLGTEVFGAGLVQSRYAVR</sequence>
<proteinExistence type="predicted"/>
<keyword evidence="3" id="KW-1185">Reference proteome</keyword>
<dbReference type="SUPFAM" id="SSF53597">
    <property type="entry name" value="Dihydrofolate reductase-like"/>
    <property type="match status" value="1"/>
</dbReference>
<evidence type="ECO:0000313" key="2">
    <source>
        <dbReference type="EMBL" id="MFC6883539.1"/>
    </source>
</evidence>
<dbReference type="PANTHER" id="PTHR38011">
    <property type="entry name" value="DIHYDROFOLATE REDUCTASE FAMILY PROTEIN (AFU_ORTHOLOGUE AFUA_8G06820)"/>
    <property type="match status" value="1"/>
</dbReference>
<dbReference type="RefSeq" id="WP_160821167.1">
    <property type="nucleotide sequence ID" value="NZ_JBHSXE010000001.1"/>
</dbReference>
<dbReference type="EMBL" id="JBHSXS010000020">
    <property type="protein sequence ID" value="MFC6883539.1"/>
    <property type="molecule type" value="Genomic_DNA"/>
</dbReference>
<dbReference type="PANTHER" id="PTHR38011:SF11">
    <property type="entry name" value="2,5-DIAMINO-6-RIBOSYLAMINO-4(3H)-PYRIMIDINONE 5'-PHOSPHATE REDUCTASE"/>
    <property type="match status" value="1"/>
</dbReference>
<reference evidence="3" key="1">
    <citation type="journal article" date="2019" name="Int. J. Syst. Evol. Microbiol.">
        <title>The Global Catalogue of Microorganisms (GCM) 10K type strain sequencing project: providing services to taxonomists for standard genome sequencing and annotation.</title>
        <authorList>
            <consortium name="The Broad Institute Genomics Platform"/>
            <consortium name="The Broad Institute Genome Sequencing Center for Infectious Disease"/>
            <person name="Wu L."/>
            <person name="Ma J."/>
        </authorList>
    </citation>
    <scope>NUCLEOTIDE SEQUENCE [LARGE SCALE GENOMIC DNA]</scope>
    <source>
        <strain evidence="3">JCM 3369</strain>
    </source>
</reference>
<gene>
    <name evidence="2" type="ORF">ACFQKB_27525</name>
</gene>
<dbReference type="InterPro" id="IPR050765">
    <property type="entry name" value="Riboflavin_Biosynth_HTPR"/>
</dbReference>
<evidence type="ECO:0000313" key="3">
    <source>
        <dbReference type="Proteomes" id="UP001596380"/>
    </source>
</evidence>
<dbReference type="Gene3D" id="3.40.430.10">
    <property type="entry name" value="Dihydrofolate Reductase, subunit A"/>
    <property type="match status" value="1"/>
</dbReference>
<evidence type="ECO:0000259" key="1">
    <source>
        <dbReference type="Pfam" id="PF01872"/>
    </source>
</evidence>
<protein>
    <submittedName>
        <fullName evidence="2">Dihydrofolate reductase family protein</fullName>
    </submittedName>
</protein>
<feature type="domain" description="Bacterial bifunctional deaminase-reductase C-terminal" evidence="1">
    <location>
        <begin position="8"/>
        <end position="164"/>
    </location>
</feature>
<dbReference type="Pfam" id="PF01872">
    <property type="entry name" value="RibD_C"/>
    <property type="match status" value="1"/>
</dbReference>